<evidence type="ECO:0000256" key="2">
    <source>
        <dbReference type="ARBA" id="ARBA00004613"/>
    </source>
</evidence>
<keyword evidence="5" id="KW-0256">Endoplasmic reticulum</keyword>
<dbReference type="InterPro" id="IPR036249">
    <property type="entry name" value="Thioredoxin-like_sf"/>
</dbReference>
<dbReference type="PANTHER" id="PTHR15337">
    <property type="entry name" value="ANTERIOR GRADIENT PROTEIN-RELATED"/>
    <property type="match status" value="1"/>
</dbReference>
<evidence type="ECO:0000256" key="3">
    <source>
        <dbReference type="ARBA" id="ARBA00022525"/>
    </source>
</evidence>
<keyword evidence="8" id="KW-1185">Reference proteome</keyword>
<dbReference type="Pfam" id="PF13899">
    <property type="entry name" value="Thioredoxin_7"/>
    <property type="match status" value="1"/>
</dbReference>
<reference evidence="8" key="1">
    <citation type="journal article" date="2013" name="Science">
        <title>Comparative analysis of bat genomes provides insight into the evolution of flight and immunity.</title>
        <authorList>
            <person name="Zhang G."/>
            <person name="Cowled C."/>
            <person name="Shi Z."/>
            <person name="Huang Z."/>
            <person name="Bishop-Lilly K.A."/>
            <person name="Fang X."/>
            <person name="Wynne J.W."/>
            <person name="Xiong Z."/>
            <person name="Baker M.L."/>
            <person name="Zhao W."/>
            <person name="Tachedjian M."/>
            <person name="Zhu Y."/>
            <person name="Zhou P."/>
            <person name="Jiang X."/>
            <person name="Ng J."/>
            <person name="Yang L."/>
            <person name="Wu L."/>
            <person name="Xiao J."/>
            <person name="Feng Y."/>
            <person name="Chen Y."/>
            <person name="Sun X."/>
            <person name="Zhang Y."/>
            <person name="Marsh G.A."/>
            <person name="Crameri G."/>
            <person name="Broder C.C."/>
            <person name="Frey K.G."/>
            <person name="Wang L.F."/>
            <person name="Wang J."/>
        </authorList>
    </citation>
    <scope>NUCLEOTIDE SEQUENCE [LARGE SCALE GENOMIC DNA]</scope>
</reference>
<dbReference type="Gene3D" id="3.40.30.10">
    <property type="entry name" value="Glutaredoxin"/>
    <property type="match status" value="1"/>
</dbReference>
<evidence type="ECO:0000256" key="1">
    <source>
        <dbReference type="ARBA" id="ARBA00004240"/>
    </source>
</evidence>
<evidence type="ECO:0000256" key="5">
    <source>
        <dbReference type="ARBA" id="ARBA00022824"/>
    </source>
</evidence>
<evidence type="ECO:0000256" key="4">
    <source>
        <dbReference type="ARBA" id="ARBA00022729"/>
    </source>
</evidence>
<dbReference type="PANTHER" id="PTHR15337:SF1">
    <property type="entry name" value="ANTERIOR GRADIENT PROTEIN 2 HOMOLOG"/>
    <property type="match status" value="1"/>
</dbReference>
<dbReference type="SUPFAM" id="SSF52833">
    <property type="entry name" value="Thioredoxin-like"/>
    <property type="match status" value="1"/>
</dbReference>
<organism evidence="7 8">
    <name type="scientific">Pteropus alecto</name>
    <name type="common">Black flying fox</name>
    <dbReference type="NCBI Taxonomy" id="9402"/>
    <lineage>
        <taxon>Eukaryota</taxon>
        <taxon>Metazoa</taxon>
        <taxon>Chordata</taxon>
        <taxon>Craniata</taxon>
        <taxon>Vertebrata</taxon>
        <taxon>Euteleostomi</taxon>
        <taxon>Mammalia</taxon>
        <taxon>Eutheria</taxon>
        <taxon>Laurasiatheria</taxon>
        <taxon>Chiroptera</taxon>
        <taxon>Yinpterochiroptera</taxon>
        <taxon>Pteropodoidea</taxon>
        <taxon>Pteropodidae</taxon>
        <taxon>Pteropodinae</taxon>
        <taxon>Pteropus</taxon>
    </lineage>
</organism>
<evidence type="ECO:0000313" key="8">
    <source>
        <dbReference type="Proteomes" id="UP000010552"/>
    </source>
</evidence>
<dbReference type="InterPro" id="IPR012347">
    <property type="entry name" value="Ferritin-like"/>
</dbReference>
<dbReference type="EMBL" id="KB030660">
    <property type="protein sequence ID" value="ELK12558.1"/>
    <property type="molecule type" value="Genomic_DNA"/>
</dbReference>
<dbReference type="InterPro" id="IPR051099">
    <property type="entry name" value="AGR/TXD"/>
</dbReference>
<protein>
    <submittedName>
        <fullName evidence="7">Anterior gradient protein 2 like protein</fullName>
    </submittedName>
</protein>
<dbReference type="AlphaFoldDB" id="L5KPJ2"/>
<sequence>MQNQCGVSVLCQDLQKPSQEEWNETQDATEAAMTREKDLTQPLWDLCSLGFAGWGDDITWVQTYEEGLFHTRKRFAMEKISVSTFLLLVALSYTLAKDTTVKQGAKKDTRDSSPKLPQTLSRGWGDQLIWTQTYEEALYKSKTSNKPLMIIHHLDECPHSQALKKMFAENKEIQKLAEQFVLINLVLEPTSLEDTQIVSTLTNLLTQLYVSAKAIEHLYCADEHLYGAVLAAEAT</sequence>
<name>L5KPJ2_PTEAL</name>
<dbReference type="Proteomes" id="UP000010552">
    <property type="component" value="Unassembled WGS sequence"/>
</dbReference>
<gene>
    <name evidence="7" type="ORF">PAL_GLEAN10021798</name>
</gene>
<dbReference type="Gene3D" id="1.20.1260.10">
    <property type="match status" value="1"/>
</dbReference>
<dbReference type="GO" id="GO:0005783">
    <property type="term" value="C:endoplasmic reticulum"/>
    <property type="evidence" value="ECO:0007669"/>
    <property type="project" value="UniProtKB-SubCell"/>
</dbReference>
<dbReference type="InParanoid" id="L5KPJ2"/>
<accession>L5KPJ2</accession>
<dbReference type="STRING" id="9402.L5KPJ2"/>
<dbReference type="SUPFAM" id="SSF47240">
    <property type="entry name" value="Ferritin-like"/>
    <property type="match status" value="1"/>
</dbReference>
<keyword evidence="4" id="KW-0732">Signal</keyword>
<comment type="subcellular location">
    <subcellularLocation>
        <location evidence="1">Endoplasmic reticulum</location>
    </subcellularLocation>
    <subcellularLocation>
        <location evidence="2">Secreted</location>
    </subcellularLocation>
</comment>
<dbReference type="GO" id="GO:0005576">
    <property type="term" value="C:extracellular region"/>
    <property type="evidence" value="ECO:0007669"/>
    <property type="project" value="UniProtKB-SubCell"/>
</dbReference>
<proteinExistence type="inferred from homology"/>
<dbReference type="eggNOG" id="ENOG502RYQ8">
    <property type="taxonomic scope" value="Eukaryota"/>
</dbReference>
<evidence type="ECO:0000313" key="7">
    <source>
        <dbReference type="EMBL" id="ELK12558.1"/>
    </source>
</evidence>
<dbReference type="GO" id="GO:0002162">
    <property type="term" value="F:dystroglycan binding"/>
    <property type="evidence" value="ECO:0007669"/>
    <property type="project" value="TreeGrafter"/>
</dbReference>
<evidence type="ECO:0000256" key="6">
    <source>
        <dbReference type="ARBA" id="ARBA00038124"/>
    </source>
</evidence>
<comment type="similarity">
    <text evidence="6">Belongs to the AGR family.</text>
</comment>
<keyword evidence="3" id="KW-0964">Secreted</keyword>
<dbReference type="InterPro" id="IPR009078">
    <property type="entry name" value="Ferritin-like_SF"/>
</dbReference>